<organism evidence="3 4">
    <name type="scientific">Parasphingopyxis lamellibrachiae</name>
    <dbReference type="NCBI Taxonomy" id="680125"/>
    <lineage>
        <taxon>Bacteria</taxon>
        <taxon>Pseudomonadati</taxon>
        <taxon>Pseudomonadota</taxon>
        <taxon>Alphaproteobacteria</taxon>
        <taxon>Sphingomonadales</taxon>
        <taxon>Sphingomonadaceae</taxon>
        <taxon>Parasphingopyxis</taxon>
    </lineage>
</organism>
<gene>
    <name evidence="3" type="ORF">DFR46_0836</name>
</gene>
<dbReference type="AlphaFoldDB" id="A0A3D9FDG9"/>
<proteinExistence type="predicted"/>
<dbReference type="OrthoDB" id="7450772at2"/>
<feature type="compositionally biased region" description="Polar residues" evidence="1">
    <location>
        <begin position="111"/>
        <end position="123"/>
    </location>
</feature>
<evidence type="ECO:0000256" key="1">
    <source>
        <dbReference type="SAM" id="MobiDB-lite"/>
    </source>
</evidence>
<evidence type="ECO:0000256" key="2">
    <source>
        <dbReference type="SAM" id="SignalP"/>
    </source>
</evidence>
<dbReference type="RefSeq" id="WP_116235301.1">
    <property type="nucleotide sequence ID" value="NZ_QRDP01000004.1"/>
</dbReference>
<comment type="caution">
    <text evidence="3">The sequence shown here is derived from an EMBL/GenBank/DDBJ whole genome shotgun (WGS) entry which is preliminary data.</text>
</comment>
<evidence type="ECO:0000313" key="4">
    <source>
        <dbReference type="Proteomes" id="UP000256310"/>
    </source>
</evidence>
<feature type="region of interest" description="Disordered" evidence="1">
    <location>
        <begin position="101"/>
        <end position="136"/>
    </location>
</feature>
<feature type="signal peptide" evidence="2">
    <location>
        <begin position="1"/>
        <end position="22"/>
    </location>
</feature>
<evidence type="ECO:0000313" key="3">
    <source>
        <dbReference type="EMBL" id="RED15829.1"/>
    </source>
</evidence>
<protein>
    <recommendedName>
        <fullName evidence="5">Lipoprotein</fullName>
    </recommendedName>
</protein>
<evidence type="ECO:0008006" key="5">
    <source>
        <dbReference type="Google" id="ProtNLM"/>
    </source>
</evidence>
<feature type="chain" id="PRO_5017639679" description="Lipoprotein" evidence="2">
    <location>
        <begin position="23"/>
        <end position="136"/>
    </location>
</feature>
<reference evidence="3 4" key="1">
    <citation type="submission" date="2018-07" db="EMBL/GenBank/DDBJ databases">
        <title>Genomic Encyclopedia of Type Strains, Phase IV (KMG-IV): sequencing the most valuable type-strain genomes for metagenomic binning, comparative biology and taxonomic classification.</title>
        <authorList>
            <person name="Goeker M."/>
        </authorList>
    </citation>
    <scope>NUCLEOTIDE SEQUENCE [LARGE SCALE GENOMIC DNA]</scope>
    <source>
        <strain evidence="3 4">DSM 26725</strain>
    </source>
</reference>
<name>A0A3D9FDG9_9SPHN</name>
<keyword evidence="4" id="KW-1185">Reference proteome</keyword>
<dbReference type="PROSITE" id="PS51257">
    <property type="entry name" value="PROKAR_LIPOPROTEIN"/>
    <property type="match status" value="1"/>
</dbReference>
<dbReference type="Proteomes" id="UP000256310">
    <property type="component" value="Unassembled WGS sequence"/>
</dbReference>
<accession>A0A3D9FDG9</accession>
<keyword evidence="2" id="KW-0732">Signal</keyword>
<dbReference type="EMBL" id="QRDP01000004">
    <property type="protein sequence ID" value="RED15829.1"/>
    <property type="molecule type" value="Genomic_DNA"/>
</dbReference>
<sequence>MRKVLVLASVLALGACAETAPEADPATEVEATEDAGVDMSAWVGEYALVYDDGTEATLTIAADGAYSGTSGEETVTGAITLGDGGAFCYTAEGSDDTECWTNGEANDDGSWVSTSDAGRSATVTRMEETAEAEPAG</sequence>